<gene>
    <name evidence="2" type="ORF">CONPUDRAFT_166602</name>
</gene>
<evidence type="ECO:0000259" key="1">
    <source>
        <dbReference type="PROSITE" id="PS50097"/>
    </source>
</evidence>
<feature type="domain" description="BTB" evidence="1">
    <location>
        <begin position="10"/>
        <end position="76"/>
    </location>
</feature>
<evidence type="ECO:0000313" key="3">
    <source>
        <dbReference type="Proteomes" id="UP000053558"/>
    </source>
</evidence>
<dbReference type="KEGG" id="cput:CONPUDRAFT_166602"/>
<dbReference type="RefSeq" id="XP_007770260.1">
    <property type="nucleotide sequence ID" value="XM_007772070.1"/>
</dbReference>
<dbReference type="PROSITE" id="PS50097">
    <property type="entry name" value="BTB"/>
    <property type="match status" value="1"/>
</dbReference>
<dbReference type="EMBL" id="JH711580">
    <property type="protein sequence ID" value="EIW79938.1"/>
    <property type="molecule type" value="Genomic_DNA"/>
</dbReference>
<dbReference type="AlphaFoldDB" id="A0A5M3ML95"/>
<sequence>MPQHCQPWLADGNVVVASADDTKAFRVHRSVLSTYSEVFSNMFSASHEGEGAIDGCPVVHLQDQADDIEHVLRALYGRGYHHQRGQAMLIPFAVVEAFLRLGKKYQIKELYEEARICLLCDFPDNFASWCSRSRSISFPSQKALFIKVANIAQEVGLQRVLPAALYACMTECSLAEIYNGVQEEGEIASLSSHNRAICVASWQSFQALASKTFSWASPMPSPSNSYCRSKTLCADRKRVVLSNKFYPAFAAQALENFDHDWNQGMCSLCASNNLILHNEGRENAWNKFPALFNLATVWDDLKDDGVVAQAPAA</sequence>
<dbReference type="Pfam" id="PF00651">
    <property type="entry name" value="BTB"/>
    <property type="match status" value="1"/>
</dbReference>
<comment type="caution">
    <text evidence="2">The sequence shown here is derived from an EMBL/GenBank/DDBJ whole genome shotgun (WGS) entry which is preliminary data.</text>
</comment>
<organism evidence="2 3">
    <name type="scientific">Coniophora puteana (strain RWD-64-598)</name>
    <name type="common">Brown rot fungus</name>
    <dbReference type="NCBI Taxonomy" id="741705"/>
    <lineage>
        <taxon>Eukaryota</taxon>
        <taxon>Fungi</taxon>
        <taxon>Dikarya</taxon>
        <taxon>Basidiomycota</taxon>
        <taxon>Agaricomycotina</taxon>
        <taxon>Agaricomycetes</taxon>
        <taxon>Agaricomycetidae</taxon>
        <taxon>Boletales</taxon>
        <taxon>Coniophorineae</taxon>
        <taxon>Coniophoraceae</taxon>
        <taxon>Coniophora</taxon>
    </lineage>
</organism>
<dbReference type="InterPro" id="IPR011333">
    <property type="entry name" value="SKP1/BTB/POZ_sf"/>
</dbReference>
<protein>
    <recommendedName>
        <fullName evidence="1">BTB domain-containing protein</fullName>
    </recommendedName>
</protein>
<dbReference type="SUPFAM" id="SSF54695">
    <property type="entry name" value="POZ domain"/>
    <property type="match status" value="1"/>
</dbReference>
<keyword evidence="3" id="KW-1185">Reference proteome</keyword>
<dbReference type="InterPro" id="IPR000210">
    <property type="entry name" value="BTB/POZ_dom"/>
</dbReference>
<dbReference type="Gene3D" id="3.30.710.10">
    <property type="entry name" value="Potassium Channel Kv1.1, Chain A"/>
    <property type="match status" value="1"/>
</dbReference>
<dbReference type="OrthoDB" id="2879636at2759"/>
<reference evidence="3" key="1">
    <citation type="journal article" date="2012" name="Science">
        <title>The Paleozoic origin of enzymatic lignin decomposition reconstructed from 31 fungal genomes.</title>
        <authorList>
            <person name="Floudas D."/>
            <person name="Binder M."/>
            <person name="Riley R."/>
            <person name="Barry K."/>
            <person name="Blanchette R.A."/>
            <person name="Henrissat B."/>
            <person name="Martinez A.T."/>
            <person name="Otillar R."/>
            <person name="Spatafora J.W."/>
            <person name="Yadav J.S."/>
            <person name="Aerts A."/>
            <person name="Benoit I."/>
            <person name="Boyd A."/>
            <person name="Carlson A."/>
            <person name="Copeland A."/>
            <person name="Coutinho P.M."/>
            <person name="de Vries R.P."/>
            <person name="Ferreira P."/>
            <person name="Findley K."/>
            <person name="Foster B."/>
            <person name="Gaskell J."/>
            <person name="Glotzer D."/>
            <person name="Gorecki P."/>
            <person name="Heitman J."/>
            <person name="Hesse C."/>
            <person name="Hori C."/>
            <person name="Igarashi K."/>
            <person name="Jurgens J.A."/>
            <person name="Kallen N."/>
            <person name="Kersten P."/>
            <person name="Kohler A."/>
            <person name="Kuees U."/>
            <person name="Kumar T.K.A."/>
            <person name="Kuo A."/>
            <person name="LaButti K."/>
            <person name="Larrondo L.F."/>
            <person name="Lindquist E."/>
            <person name="Ling A."/>
            <person name="Lombard V."/>
            <person name="Lucas S."/>
            <person name="Lundell T."/>
            <person name="Martin R."/>
            <person name="McLaughlin D.J."/>
            <person name="Morgenstern I."/>
            <person name="Morin E."/>
            <person name="Murat C."/>
            <person name="Nagy L.G."/>
            <person name="Nolan M."/>
            <person name="Ohm R.A."/>
            <person name="Patyshakuliyeva A."/>
            <person name="Rokas A."/>
            <person name="Ruiz-Duenas F.J."/>
            <person name="Sabat G."/>
            <person name="Salamov A."/>
            <person name="Samejima M."/>
            <person name="Schmutz J."/>
            <person name="Slot J.C."/>
            <person name="St John F."/>
            <person name="Stenlid J."/>
            <person name="Sun H."/>
            <person name="Sun S."/>
            <person name="Syed K."/>
            <person name="Tsang A."/>
            <person name="Wiebenga A."/>
            <person name="Young D."/>
            <person name="Pisabarro A."/>
            <person name="Eastwood D.C."/>
            <person name="Martin F."/>
            <person name="Cullen D."/>
            <person name="Grigoriev I.V."/>
            <person name="Hibbett D.S."/>
        </authorList>
    </citation>
    <scope>NUCLEOTIDE SEQUENCE [LARGE SCALE GENOMIC DNA]</scope>
    <source>
        <strain evidence="3">RWD-64-598 SS2</strain>
    </source>
</reference>
<name>A0A5M3ML95_CONPW</name>
<dbReference type="Proteomes" id="UP000053558">
    <property type="component" value="Unassembled WGS sequence"/>
</dbReference>
<evidence type="ECO:0000313" key="2">
    <source>
        <dbReference type="EMBL" id="EIW79938.1"/>
    </source>
</evidence>
<dbReference type="OMA" id="TEDLARC"/>
<accession>A0A5M3ML95</accession>
<dbReference type="CDD" id="cd18186">
    <property type="entry name" value="BTB_POZ_ZBTB_KLHL-like"/>
    <property type="match status" value="1"/>
</dbReference>
<dbReference type="GeneID" id="19205583"/>
<proteinExistence type="predicted"/>
<dbReference type="SMART" id="SM00225">
    <property type="entry name" value="BTB"/>
    <property type="match status" value="1"/>
</dbReference>